<dbReference type="Gene3D" id="3.20.20.80">
    <property type="entry name" value="Glycosidases"/>
    <property type="match status" value="1"/>
</dbReference>
<dbReference type="SUPFAM" id="SSF49373">
    <property type="entry name" value="Invasin/intimin cell-adhesion fragments"/>
    <property type="match status" value="1"/>
</dbReference>
<proteinExistence type="inferred from homology"/>
<dbReference type="Pfam" id="PF02368">
    <property type="entry name" value="Big_2"/>
    <property type="match status" value="1"/>
</dbReference>
<dbReference type="AlphaFoldDB" id="A0A6N2RHM9"/>
<keyword evidence="2 5" id="KW-0378">Hydrolase</keyword>
<evidence type="ECO:0000313" key="5">
    <source>
        <dbReference type="EMBL" id="VYS80843.1"/>
    </source>
</evidence>
<dbReference type="PROSITE" id="PS51904">
    <property type="entry name" value="GLYCOSYL_HYDROL_F25_2"/>
    <property type="match status" value="1"/>
</dbReference>
<dbReference type="InterPro" id="IPR017853">
    <property type="entry name" value="GH"/>
</dbReference>
<dbReference type="InterPro" id="IPR036116">
    <property type="entry name" value="FN3_sf"/>
</dbReference>
<dbReference type="PANTHER" id="PTHR34135">
    <property type="entry name" value="LYSOZYME"/>
    <property type="match status" value="1"/>
</dbReference>
<dbReference type="Pfam" id="PF01183">
    <property type="entry name" value="Glyco_hydro_25"/>
    <property type="match status" value="1"/>
</dbReference>
<dbReference type="InterPro" id="IPR003343">
    <property type="entry name" value="Big_2"/>
</dbReference>
<keyword evidence="3 5" id="KW-0326">Glycosidase</keyword>
<evidence type="ECO:0000256" key="4">
    <source>
        <dbReference type="SAM" id="MobiDB-lite"/>
    </source>
</evidence>
<protein>
    <submittedName>
        <fullName evidence="5">Kappa-carrageenase</fullName>
        <ecNumber evidence="5">3.2.1.83</ecNumber>
    </submittedName>
</protein>
<evidence type="ECO:0000256" key="1">
    <source>
        <dbReference type="ARBA" id="ARBA00010646"/>
    </source>
</evidence>
<dbReference type="EMBL" id="CACRSQ010000002">
    <property type="protein sequence ID" value="VYS80843.1"/>
    <property type="molecule type" value="Genomic_DNA"/>
</dbReference>
<reference evidence="5" key="1">
    <citation type="submission" date="2019-11" db="EMBL/GenBank/DDBJ databases">
        <authorList>
            <person name="Feng L."/>
        </authorList>
    </citation>
    <scope>NUCLEOTIDE SEQUENCE</scope>
    <source>
        <strain evidence="5">AcaccaeLFYP115</strain>
    </source>
</reference>
<dbReference type="GO" id="GO:0016998">
    <property type="term" value="P:cell wall macromolecule catabolic process"/>
    <property type="evidence" value="ECO:0007669"/>
    <property type="project" value="InterPro"/>
</dbReference>
<feature type="region of interest" description="Disordered" evidence="4">
    <location>
        <begin position="42"/>
        <end position="63"/>
    </location>
</feature>
<organism evidence="5">
    <name type="scientific">Anaerostipes caccae</name>
    <dbReference type="NCBI Taxonomy" id="105841"/>
    <lineage>
        <taxon>Bacteria</taxon>
        <taxon>Bacillati</taxon>
        <taxon>Bacillota</taxon>
        <taxon>Clostridia</taxon>
        <taxon>Lachnospirales</taxon>
        <taxon>Lachnospiraceae</taxon>
        <taxon>Anaerostipes</taxon>
    </lineage>
</organism>
<evidence type="ECO:0000256" key="2">
    <source>
        <dbReference type="ARBA" id="ARBA00022801"/>
    </source>
</evidence>
<comment type="similarity">
    <text evidence="1">Belongs to the glycosyl hydrolase 25 family.</text>
</comment>
<dbReference type="InterPro" id="IPR008964">
    <property type="entry name" value="Invasin/intimin_cell_adhesion"/>
</dbReference>
<dbReference type="Gene3D" id="2.60.40.1080">
    <property type="match status" value="1"/>
</dbReference>
<dbReference type="InterPro" id="IPR002053">
    <property type="entry name" value="Glyco_hydro_25"/>
</dbReference>
<dbReference type="CDD" id="cd06414">
    <property type="entry name" value="GH25_LytC-like"/>
    <property type="match status" value="1"/>
</dbReference>
<dbReference type="GO" id="GO:0009253">
    <property type="term" value="P:peptidoglycan catabolic process"/>
    <property type="evidence" value="ECO:0007669"/>
    <property type="project" value="InterPro"/>
</dbReference>
<accession>A0A6N2RHM9</accession>
<sequence length="471" mass="52507">MRVKGVKNKLAVFISAIVLAAGISYINHASVFAEEKSAEEHDPANSWRFKDGKPVKQQEPIGPSMTARGARAVANAWTKVNGVFLNSLGDPIPNATARGIDVSKWNEKVDWEKVKADGVDYAILKIGSRKNSTDRDDPTWAYNSSECERIGMPYGAYIYSYATSITDAKKEAEYVIRCIKGKKLCYPIYYDMEDNVQEGLSNKILGQIAVTFINTLSDAGYKDVGVYANKYWFTEKLTSTVFNEYPRWVAQYNYHCNYSGTYHMWQCTDSGKVSGIGTNVDLNFKIGSWNVNALQTISVSSIKLNKTSLKLKNGSSYTLKKSIAPSNASNKTVTWTSSNKKVAAVSSRGKITAKGVGKATITAKTSNGKKAVCKVTVRPRTNKIKKLKKSGRKSIKVTWSKVSGTTKYQIYMSKKKSSGYKRVKTASAKTFSFTKKGLKRGKRYYFKIRSYKTVGKTKYYSSYSPIKSIKR</sequence>
<dbReference type="InterPro" id="IPR003961">
    <property type="entry name" value="FN3_dom"/>
</dbReference>
<dbReference type="PROSITE" id="PS50853">
    <property type="entry name" value="FN3"/>
    <property type="match status" value="1"/>
</dbReference>
<dbReference type="Gene3D" id="2.60.40.10">
    <property type="entry name" value="Immunoglobulins"/>
    <property type="match status" value="1"/>
</dbReference>
<dbReference type="SMART" id="SM00635">
    <property type="entry name" value="BID_2"/>
    <property type="match status" value="1"/>
</dbReference>
<dbReference type="SMART" id="SM00641">
    <property type="entry name" value="Glyco_25"/>
    <property type="match status" value="1"/>
</dbReference>
<dbReference type="GO" id="GO:0033918">
    <property type="term" value="F:kappa-carrageenase activity"/>
    <property type="evidence" value="ECO:0007669"/>
    <property type="project" value="UniProtKB-EC"/>
</dbReference>
<dbReference type="EC" id="3.2.1.83" evidence="5"/>
<feature type="compositionally biased region" description="Basic and acidic residues" evidence="4">
    <location>
        <begin position="42"/>
        <end position="56"/>
    </location>
</feature>
<evidence type="ECO:0000256" key="3">
    <source>
        <dbReference type="ARBA" id="ARBA00023295"/>
    </source>
</evidence>
<name>A0A6N2RHM9_9FIRM</name>
<dbReference type="InterPro" id="IPR018077">
    <property type="entry name" value="Glyco_hydro_fam25_subgr"/>
</dbReference>
<dbReference type="InterPro" id="IPR013783">
    <property type="entry name" value="Ig-like_fold"/>
</dbReference>
<dbReference type="PANTHER" id="PTHR34135:SF2">
    <property type="entry name" value="LYSOZYME"/>
    <property type="match status" value="1"/>
</dbReference>
<dbReference type="SUPFAM" id="SSF51445">
    <property type="entry name" value="(Trans)glycosidases"/>
    <property type="match status" value="1"/>
</dbReference>
<gene>
    <name evidence="5" type="primary">cgkA_2</name>
    <name evidence="5" type="ORF">ACLFYP115_00492</name>
</gene>
<dbReference type="SUPFAM" id="SSF49265">
    <property type="entry name" value="Fibronectin type III"/>
    <property type="match status" value="1"/>
</dbReference>
<dbReference type="GO" id="GO:0016052">
    <property type="term" value="P:carbohydrate catabolic process"/>
    <property type="evidence" value="ECO:0007669"/>
    <property type="project" value="TreeGrafter"/>
</dbReference>
<dbReference type="RefSeq" id="WP_006565512.1">
    <property type="nucleotide sequence ID" value="NZ_BAABZP010000001.1"/>
</dbReference>
<dbReference type="GO" id="GO:0003796">
    <property type="term" value="F:lysozyme activity"/>
    <property type="evidence" value="ECO:0007669"/>
    <property type="project" value="InterPro"/>
</dbReference>
<dbReference type="CDD" id="cd00063">
    <property type="entry name" value="FN3"/>
    <property type="match status" value="1"/>
</dbReference>